<dbReference type="InterPro" id="IPR013656">
    <property type="entry name" value="PAS_4"/>
</dbReference>
<evidence type="ECO:0000259" key="8">
    <source>
        <dbReference type="PROSITE" id="PS50109"/>
    </source>
</evidence>
<dbReference type="InterPro" id="IPR036097">
    <property type="entry name" value="HisK_dim/P_sf"/>
</dbReference>
<dbReference type="KEGG" id="pmet:G4Y79_22315"/>
<evidence type="ECO:0000256" key="2">
    <source>
        <dbReference type="ARBA" id="ARBA00012438"/>
    </source>
</evidence>
<evidence type="ECO:0000256" key="6">
    <source>
        <dbReference type="ARBA" id="ARBA00023012"/>
    </source>
</evidence>
<dbReference type="GO" id="GO:0005886">
    <property type="term" value="C:plasma membrane"/>
    <property type="evidence" value="ECO:0007669"/>
    <property type="project" value="TreeGrafter"/>
</dbReference>
<dbReference type="Pfam" id="PF08448">
    <property type="entry name" value="PAS_4"/>
    <property type="match status" value="1"/>
</dbReference>
<accession>A0A7S8E8M0</accession>
<feature type="transmembrane region" description="Helical" evidence="7">
    <location>
        <begin position="142"/>
        <end position="167"/>
    </location>
</feature>
<sequence>MMRNRLAHILAVTLAGITLLVIVVGFPTTGSISEHYLESFIYGLLVFFAIIFSIPLSQGRLSLAHAIGMTAFLSLPREAFSIMTLMIALGSLAGSLTLVLRPRPFHSWQDRLYTLIYIVSRQTVSFFAAGSIYLALGGVVPIAPGFASNIVPITAFSLVYVALYLLIFALQTNYIQYGPYHMTRQNGLVIGMLIFMPIPFSILGGFLSRIHTSPALFIVTVTGAAMLIFGLYILSLRQLRLQRELHESRLLSAATDAIRGNLYLPDLLELAYQEVVKLLGVDYFTVALLDDNGDVSYPLIIEENAYKPHVLGDPPPPDHVLIQRVIVTGEPLILPHGVRHYMDMHKLPLPNVTISSWVGIPLRASGRSLGAFVIQSQGPRRFSQDDIRLIRILTTNASISVENAQVYQQQSYRAEQLAKLNMVTTTLTYSLSYDEVIETAMASAALITEADATALYAITNDGNYYLAEQRGLTSADQLPPVMTPPYGTGNAPRLLTVASLNTAPPAVQRILRDAHINALVELPLWVGNQQMGVLVLYYKMPQIFAYERRDLLQAYATQVAQALHNASTFASTDRALEQHIQQLSVLAELGQTLTAALKDARQVYETILSYIVDVTRAPHGAIIMKNEHGMLHVPAQHGYPKDFFSSVAILREGMIGQAMEKGFMVQCHDTHADDGCAPLLPDTRSILLVPIWRGSASVGLVLLESEKVEAFSKSDADFLQQVVQQGIIAIENTQLFQRVRQARDNMAVILNAMEEGILLLGADSTVMQANPRMTLLGLDSEDLIHRPIAHSMDNPVNDLITRLGFEDQAQIERLLQRLNDPAIWSQYDTHNYTLEDNEGIRHIQRQIIPVRDDQRQVVAALLVFYNKTEEYELGRQRQMFSRMLVHDLRSPLTAVTASLRLFQELIPEDSQYRSILEKAVDASQRAIRTVLMRADSLLDIAKMENGEVELDRDIASLPEIVDKVLTELMPLAVELNVEIQTNYMDDLPLLNIDGEKTERVIMNLMDNALKHSPTDSAIVVQARDVEDGYLRINIIDQGPGVPDSYKERLFEQFVQIEGQHGKRRGVGLGLTFCKLVIQAQGGRIWVEDNPQGGSTFSFTLPVAHIPEIIE</sequence>
<evidence type="ECO:0000313" key="9">
    <source>
        <dbReference type="EMBL" id="QPC82386.1"/>
    </source>
</evidence>
<keyword evidence="6" id="KW-0902">Two-component regulatory system</keyword>
<dbReference type="RefSeq" id="WP_195170455.1">
    <property type="nucleotide sequence ID" value="NZ_CP062983.1"/>
</dbReference>
<keyword evidence="4" id="KW-0808">Transferase</keyword>
<feature type="domain" description="Histidine kinase" evidence="8">
    <location>
        <begin position="883"/>
        <end position="1104"/>
    </location>
</feature>
<dbReference type="InterPro" id="IPR003594">
    <property type="entry name" value="HATPase_dom"/>
</dbReference>
<dbReference type="InterPro" id="IPR052023">
    <property type="entry name" value="Histidine_kinase_KdpD"/>
</dbReference>
<dbReference type="InterPro" id="IPR029016">
    <property type="entry name" value="GAF-like_dom_sf"/>
</dbReference>
<dbReference type="InterPro" id="IPR005467">
    <property type="entry name" value="His_kinase_dom"/>
</dbReference>
<dbReference type="Pfam" id="PF01590">
    <property type="entry name" value="GAF"/>
    <property type="match status" value="1"/>
</dbReference>
<dbReference type="Pfam" id="PF02518">
    <property type="entry name" value="HATPase_c"/>
    <property type="match status" value="1"/>
</dbReference>
<evidence type="ECO:0000256" key="7">
    <source>
        <dbReference type="SAM" id="Phobius"/>
    </source>
</evidence>
<protein>
    <recommendedName>
        <fullName evidence="2">histidine kinase</fullName>
        <ecNumber evidence="2">2.7.13.3</ecNumber>
    </recommendedName>
</protein>
<evidence type="ECO:0000256" key="4">
    <source>
        <dbReference type="ARBA" id="ARBA00022679"/>
    </source>
</evidence>
<gene>
    <name evidence="9" type="ORF">G4Y79_22315</name>
</gene>
<dbReference type="AlphaFoldDB" id="A0A7S8E8M0"/>
<keyword evidence="7" id="KW-0472">Membrane</keyword>
<dbReference type="GO" id="GO:0000155">
    <property type="term" value="F:phosphorelay sensor kinase activity"/>
    <property type="evidence" value="ECO:0007669"/>
    <property type="project" value="InterPro"/>
</dbReference>
<dbReference type="EMBL" id="CP062983">
    <property type="protein sequence ID" value="QPC82386.1"/>
    <property type="molecule type" value="Genomic_DNA"/>
</dbReference>
<organism evidence="9 10">
    <name type="scientific">Phototrophicus methaneseepsis</name>
    <dbReference type="NCBI Taxonomy" id="2710758"/>
    <lineage>
        <taxon>Bacteria</taxon>
        <taxon>Bacillati</taxon>
        <taxon>Chloroflexota</taxon>
        <taxon>Candidatus Thermofontia</taxon>
        <taxon>Phototrophicales</taxon>
        <taxon>Phototrophicaceae</taxon>
        <taxon>Phototrophicus</taxon>
    </lineage>
</organism>
<keyword evidence="7" id="KW-0812">Transmembrane</keyword>
<feature type="transmembrane region" description="Helical" evidence="7">
    <location>
        <begin position="79"/>
        <end position="100"/>
    </location>
</feature>
<dbReference type="PANTHER" id="PTHR45569:SF1">
    <property type="entry name" value="SENSOR PROTEIN KDPD"/>
    <property type="match status" value="1"/>
</dbReference>
<keyword evidence="5" id="KW-0418">Kinase</keyword>
<dbReference type="SMART" id="SM00065">
    <property type="entry name" value="GAF"/>
    <property type="match status" value="3"/>
</dbReference>
<dbReference type="SUPFAM" id="SSF55781">
    <property type="entry name" value="GAF domain-like"/>
    <property type="match status" value="3"/>
</dbReference>
<name>A0A7S8E8M0_9CHLR</name>
<keyword evidence="7" id="KW-1133">Transmembrane helix</keyword>
<dbReference type="Proteomes" id="UP000594468">
    <property type="component" value="Chromosome"/>
</dbReference>
<evidence type="ECO:0000313" key="10">
    <source>
        <dbReference type="Proteomes" id="UP000594468"/>
    </source>
</evidence>
<feature type="transmembrane region" description="Helical" evidence="7">
    <location>
        <begin position="214"/>
        <end position="234"/>
    </location>
</feature>
<dbReference type="FunFam" id="3.30.565.10:FF:000006">
    <property type="entry name" value="Sensor histidine kinase WalK"/>
    <property type="match status" value="1"/>
</dbReference>
<dbReference type="InterPro" id="IPR003661">
    <property type="entry name" value="HisK_dim/P_dom"/>
</dbReference>
<dbReference type="SUPFAM" id="SSF47384">
    <property type="entry name" value="Homodimeric domain of signal transducing histidine kinase"/>
    <property type="match status" value="1"/>
</dbReference>
<dbReference type="InterPro" id="IPR000014">
    <property type="entry name" value="PAS"/>
</dbReference>
<evidence type="ECO:0000256" key="1">
    <source>
        <dbReference type="ARBA" id="ARBA00000085"/>
    </source>
</evidence>
<dbReference type="PROSITE" id="PS50109">
    <property type="entry name" value="HIS_KIN"/>
    <property type="match status" value="1"/>
</dbReference>
<dbReference type="Pfam" id="PF13185">
    <property type="entry name" value="GAF_2"/>
    <property type="match status" value="2"/>
</dbReference>
<dbReference type="Gene3D" id="1.10.287.130">
    <property type="match status" value="1"/>
</dbReference>
<dbReference type="Pfam" id="PF00512">
    <property type="entry name" value="HisKA"/>
    <property type="match status" value="1"/>
</dbReference>
<dbReference type="EC" id="2.7.13.3" evidence="2"/>
<dbReference type="InterPro" id="IPR003018">
    <property type="entry name" value="GAF"/>
</dbReference>
<dbReference type="SMART" id="SM00388">
    <property type="entry name" value="HisKA"/>
    <property type="match status" value="1"/>
</dbReference>
<keyword evidence="10" id="KW-1185">Reference proteome</keyword>
<dbReference type="SMART" id="SM00387">
    <property type="entry name" value="HATPase_c"/>
    <property type="match status" value="1"/>
</dbReference>
<feature type="transmembrane region" description="Helical" evidence="7">
    <location>
        <begin position="188"/>
        <end position="208"/>
    </location>
</feature>
<dbReference type="Gene3D" id="3.30.450.40">
    <property type="match status" value="3"/>
</dbReference>
<evidence type="ECO:0000256" key="3">
    <source>
        <dbReference type="ARBA" id="ARBA00022553"/>
    </source>
</evidence>
<dbReference type="CDD" id="cd00130">
    <property type="entry name" value="PAS"/>
    <property type="match status" value="1"/>
</dbReference>
<dbReference type="PANTHER" id="PTHR45569">
    <property type="entry name" value="SENSOR PROTEIN KDPD"/>
    <property type="match status" value="1"/>
</dbReference>
<feature type="transmembrane region" description="Helical" evidence="7">
    <location>
        <begin position="40"/>
        <end position="59"/>
    </location>
</feature>
<reference evidence="9 10" key="1">
    <citation type="submission" date="2020-02" db="EMBL/GenBank/DDBJ databases">
        <authorList>
            <person name="Zheng R.K."/>
            <person name="Sun C.M."/>
        </authorList>
    </citation>
    <scope>NUCLEOTIDE SEQUENCE [LARGE SCALE GENOMIC DNA]</scope>
    <source>
        <strain evidence="10">rifampicinis</strain>
    </source>
</reference>
<dbReference type="Gene3D" id="3.30.565.10">
    <property type="entry name" value="Histidine kinase-like ATPase, C-terminal domain"/>
    <property type="match status" value="1"/>
</dbReference>
<dbReference type="SUPFAM" id="SSF55785">
    <property type="entry name" value="PYP-like sensor domain (PAS domain)"/>
    <property type="match status" value="1"/>
</dbReference>
<feature type="transmembrane region" description="Helical" evidence="7">
    <location>
        <begin position="6"/>
        <end position="28"/>
    </location>
</feature>
<dbReference type="PRINTS" id="PR00344">
    <property type="entry name" value="BCTRLSENSOR"/>
</dbReference>
<evidence type="ECO:0000256" key="5">
    <source>
        <dbReference type="ARBA" id="ARBA00022777"/>
    </source>
</evidence>
<keyword evidence="3" id="KW-0597">Phosphoprotein</keyword>
<dbReference type="CDD" id="cd00082">
    <property type="entry name" value="HisKA"/>
    <property type="match status" value="1"/>
</dbReference>
<comment type="catalytic activity">
    <reaction evidence="1">
        <text>ATP + protein L-histidine = ADP + protein N-phospho-L-histidine.</text>
        <dbReference type="EC" id="2.7.13.3"/>
    </reaction>
</comment>
<dbReference type="InterPro" id="IPR035965">
    <property type="entry name" value="PAS-like_dom_sf"/>
</dbReference>
<dbReference type="InterPro" id="IPR004358">
    <property type="entry name" value="Sig_transdc_His_kin-like_C"/>
</dbReference>
<dbReference type="Gene3D" id="3.30.450.20">
    <property type="entry name" value="PAS domain"/>
    <property type="match status" value="1"/>
</dbReference>
<dbReference type="InterPro" id="IPR036890">
    <property type="entry name" value="HATPase_C_sf"/>
</dbReference>
<dbReference type="SUPFAM" id="SSF55874">
    <property type="entry name" value="ATPase domain of HSP90 chaperone/DNA topoisomerase II/histidine kinase"/>
    <property type="match status" value="1"/>
</dbReference>
<feature type="transmembrane region" description="Helical" evidence="7">
    <location>
        <begin position="112"/>
        <end position="136"/>
    </location>
</feature>
<proteinExistence type="predicted"/>